<evidence type="ECO:0000256" key="2">
    <source>
        <dbReference type="ARBA" id="ARBA00022448"/>
    </source>
</evidence>
<dbReference type="InterPro" id="IPR001638">
    <property type="entry name" value="Solute-binding_3/MltF_N"/>
</dbReference>
<sequence length="365" mass="39707">MQTNSLRSQGLALMWLVLVCASSVYAEEAAPPQTRPLRVATGALAPFVIKEGDRFKGFSVDLWSELARRMGVEFVWVDAGSRADQLESVPRGDADVAISAIVMTPERERAIDFSQAYFDSGLQIMVRAETESPILATLMAIPWKSIGKLFAAALVLVFLCANVLWVIERRRGLDLGKGYLAAIGNEMWNTTLIIATGEHGERRDPGTVRRIVIACVWLMGIVLITQLTATVTSSQTVQRLRSIITGPGDLPGKTVASVPGTVAADYLSILHQPFVEVANAAAAIDLLTHDKVQAIVFDAPTLQYWAATSGNGSLQVVGPVFRPEKYGIVVALGSPLRKGINEALLGVYQDGTYEQIHDKWFKSQR</sequence>
<evidence type="ECO:0000256" key="3">
    <source>
        <dbReference type="ARBA" id="ARBA00022692"/>
    </source>
</evidence>
<evidence type="ECO:0000256" key="1">
    <source>
        <dbReference type="ARBA" id="ARBA00004141"/>
    </source>
</evidence>
<evidence type="ECO:0000313" key="15">
    <source>
        <dbReference type="Proteomes" id="UP001169027"/>
    </source>
</evidence>
<dbReference type="InterPro" id="IPR001320">
    <property type="entry name" value="Iontro_rcpt_C"/>
</dbReference>
<organism evidence="14 15">
    <name type="scientific">Variovorax ginsengisoli</name>
    <dbReference type="NCBI Taxonomy" id="363844"/>
    <lineage>
        <taxon>Bacteria</taxon>
        <taxon>Pseudomonadati</taxon>
        <taxon>Pseudomonadota</taxon>
        <taxon>Betaproteobacteria</taxon>
        <taxon>Burkholderiales</taxon>
        <taxon>Comamonadaceae</taxon>
        <taxon>Variovorax</taxon>
    </lineage>
</organism>
<evidence type="ECO:0000256" key="9">
    <source>
        <dbReference type="ARBA" id="ARBA00023303"/>
    </source>
</evidence>
<keyword evidence="6 10" id="KW-0472">Membrane</keyword>
<comment type="subcellular location">
    <subcellularLocation>
        <location evidence="1">Membrane</location>
        <topology evidence="1">Multi-pass membrane protein</topology>
    </subcellularLocation>
</comment>
<keyword evidence="8" id="KW-0325">Glycoprotein</keyword>
<feature type="transmembrane region" description="Helical" evidence="10">
    <location>
        <begin position="149"/>
        <end position="167"/>
    </location>
</feature>
<dbReference type="RefSeq" id="WP_301816325.1">
    <property type="nucleotide sequence ID" value="NZ_JAUJZH010000053.1"/>
</dbReference>
<evidence type="ECO:0000259" key="13">
    <source>
        <dbReference type="SMART" id="SM00079"/>
    </source>
</evidence>
<keyword evidence="4 10" id="KW-1133">Transmembrane helix</keyword>
<evidence type="ECO:0000256" key="8">
    <source>
        <dbReference type="ARBA" id="ARBA00023180"/>
    </source>
</evidence>
<feature type="chain" id="PRO_5045565855" evidence="11">
    <location>
        <begin position="27"/>
        <end position="365"/>
    </location>
</feature>
<evidence type="ECO:0000259" key="12">
    <source>
        <dbReference type="SMART" id="SM00062"/>
    </source>
</evidence>
<feature type="transmembrane region" description="Helical" evidence="10">
    <location>
        <begin position="211"/>
        <end position="229"/>
    </location>
</feature>
<keyword evidence="7" id="KW-0675">Receptor</keyword>
<dbReference type="Gene3D" id="3.40.190.10">
    <property type="entry name" value="Periplasmic binding protein-like II"/>
    <property type="match status" value="3"/>
</dbReference>
<dbReference type="SUPFAM" id="SSF53850">
    <property type="entry name" value="Periplasmic binding protein-like II"/>
    <property type="match status" value="1"/>
</dbReference>
<feature type="domain" description="Ionotropic glutamate receptor C-terminal" evidence="13">
    <location>
        <begin position="36"/>
        <end position="363"/>
    </location>
</feature>
<dbReference type="SMART" id="SM00079">
    <property type="entry name" value="PBPe"/>
    <property type="match status" value="1"/>
</dbReference>
<gene>
    <name evidence="14" type="ORF">Q2T77_37360</name>
</gene>
<dbReference type="EMBL" id="JAUKVY010000053">
    <property type="protein sequence ID" value="MDO1537912.1"/>
    <property type="molecule type" value="Genomic_DNA"/>
</dbReference>
<accession>A0ABT8SG98</accession>
<keyword evidence="3 10" id="KW-0812">Transmembrane</keyword>
<evidence type="ECO:0000256" key="7">
    <source>
        <dbReference type="ARBA" id="ARBA00023170"/>
    </source>
</evidence>
<dbReference type="InterPro" id="IPR015683">
    <property type="entry name" value="Ionotropic_Glu_rcpt"/>
</dbReference>
<evidence type="ECO:0000313" key="14">
    <source>
        <dbReference type="EMBL" id="MDO1537912.1"/>
    </source>
</evidence>
<keyword evidence="2" id="KW-0813">Transport</keyword>
<protein>
    <submittedName>
        <fullName evidence="14">Transporter substrate-binding domain-containing protein</fullName>
    </submittedName>
</protein>
<feature type="signal peptide" evidence="11">
    <location>
        <begin position="1"/>
        <end position="26"/>
    </location>
</feature>
<keyword evidence="15" id="KW-1185">Reference proteome</keyword>
<dbReference type="PANTHER" id="PTHR18966">
    <property type="entry name" value="IONOTROPIC GLUTAMATE RECEPTOR"/>
    <property type="match status" value="1"/>
</dbReference>
<keyword evidence="9" id="KW-0407">Ion channel</keyword>
<comment type="caution">
    <text evidence="14">The sequence shown here is derived from an EMBL/GenBank/DDBJ whole genome shotgun (WGS) entry which is preliminary data.</text>
</comment>
<name>A0ABT8SG98_9BURK</name>
<reference evidence="14" key="1">
    <citation type="submission" date="2023-06" db="EMBL/GenBank/DDBJ databases">
        <authorList>
            <person name="Jiang Y."/>
            <person name="Liu Q."/>
        </authorList>
    </citation>
    <scope>NUCLEOTIDE SEQUENCE</scope>
    <source>
        <strain evidence="14">CGMCC 1.12090</strain>
    </source>
</reference>
<evidence type="ECO:0000256" key="5">
    <source>
        <dbReference type="ARBA" id="ARBA00023065"/>
    </source>
</evidence>
<dbReference type="Proteomes" id="UP001169027">
    <property type="component" value="Unassembled WGS sequence"/>
</dbReference>
<evidence type="ECO:0000256" key="4">
    <source>
        <dbReference type="ARBA" id="ARBA00022989"/>
    </source>
</evidence>
<proteinExistence type="predicted"/>
<evidence type="ECO:0000256" key="6">
    <source>
        <dbReference type="ARBA" id="ARBA00023136"/>
    </source>
</evidence>
<evidence type="ECO:0000256" key="10">
    <source>
        <dbReference type="SAM" id="Phobius"/>
    </source>
</evidence>
<evidence type="ECO:0000256" key="11">
    <source>
        <dbReference type="SAM" id="SignalP"/>
    </source>
</evidence>
<dbReference type="SMART" id="SM00062">
    <property type="entry name" value="PBPb"/>
    <property type="match status" value="1"/>
</dbReference>
<dbReference type="Pfam" id="PF00497">
    <property type="entry name" value="SBP_bac_3"/>
    <property type="match status" value="1"/>
</dbReference>
<feature type="domain" description="Solute-binding protein family 3/N-terminal" evidence="12">
    <location>
        <begin position="36"/>
        <end position="364"/>
    </location>
</feature>
<keyword evidence="5" id="KW-0406">Ion transport</keyword>
<keyword evidence="11" id="KW-0732">Signal</keyword>